<protein>
    <submittedName>
        <fullName evidence="8">Uncharacterized protein</fullName>
    </submittedName>
</protein>
<gene>
    <name evidence="8" type="ORF">Cob_v011817</name>
</gene>
<evidence type="ECO:0000256" key="5">
    <source>
        <dbReference type="SAM" id="MobiDB-lite"/>
    </source>
</evidence>
<name>N4V796_COLOR</name>
<sequence length="457" mass="46135">MRPGSFGLLALLWPNIAIASPLADSKPMPGLRPRQGTGGTGAATPAATTTTPTTTTPATTAAVETTPITTAAADPTTTVTVTTTQGGGAGGTVTVSSTLFRTVVTTIVVTTTSFETTTVTSSDVATATVTNYVTSTVLAKRSLNVLPAENAPRNVPAQATPAAGELRKHAVIEKRAVVTVTVTVSGTAAADVTVTNVRTSTVVRTTTSNLVRTSTITSVQYNNAETTVTVTSTLVVTSTSIETSAPTTVEVGPTGSGVQTATETSGSSSTGSADSGSSDSGGLSTGAKAGIGAAVGVVGLAALLGLGWWVYRRRKANRPSAADLADMRAYDPNGPSLNNDMRESGVGGTPTQRRDPPLRKSSQLSPPTQSVSPMSNQSVSPAATGHASPYARPPAGGATELGGTRILPAEMGGDEVAEMGDGQPKPRTPPPRGPRPGAAFQSGPVSDVYEMPTEKYR</sequence>
<dbReference type="HOGENOM" id="CLU_048135_0_0_1"/>
<dbReference type="EMBL" id="AMCV02000041">
    <property type="protein sequence ID" value="TDZ15395.1"/>
    <property type="molecule type" value="Genomic_DNA"/>
</dbReference>
<dbReference type="PANTHER" id="PTHR15549">
    <property type="entry name" value="PAIRED IMMUNOGLOBULIN-LIKE TYPE 2 RECEPTOR"/>
    <property type="match status" value="1"/>
</dbReference>
<feature type="region of interest" description="Disordered" evidence="5">
    <location>
        <begin position="326"/>
        <end position="457"/>
    </location>
</feature>
<organism evidence="8 9">
    <name type="scientific">Colletotrichum orbiculare (strain 104-T / ATCC 96160 / CBS 514.97 / LARS 414 / MAFF 240422)</name>
    <name type="common">Cucumber anthracnose fungus</name>
    <name type="synonym">Colletotrichum lagenarium</name>
    <dbReference type="NCBI Taxonomy" id="1213857"/>
    <lineage>
        <taxon>Eukaryota</taxon>
        <taxon>Fungi</taxon>
        <taxon>Dikarya</taxon>
        <taxon>Ascomycota</taxon>
        <taxon>Pezizomycotina</taxon>
        <taxon>Sordariomycetes</taxon>
        <taxon>Hypocreomycetidae</taxon>
        <taxon>Glomerellales</taxon>
        <taxon>Glomerellaceae</taxon>
        <taxon>Colletotrichum</taxon>
        <taxon>Colletotrichum orbiculare species complex</taxon>
    </lineage>
</organism>
<dbReference type="InterPro" id="IPR051694">
    <property type="entry name" value="Immunoregulatory_rcpt-like"/>
</dbReference>
<evidence type="ECO:0000256" key="7">
    <source>
        <dbReference type="SAM" id="SignalP"/>
    </source>
</evidence>
<dbReference type="OrthoDB" id="4850847at2759"/>
<feature type="transmembrane region" description="Helical" evidence="6">
    <location>
        <begin position="289"/>
        <end position="311"/>
    </location>
</feature>
<reference evidence="9" key="1">
    <citation type="journal article" date="2013" name="New Phytol.">
        <title>Comparative genomic and transcriptomic analyses reveal the hemibiotrophic stage shift of Colletotrichum fungi.</title>
        <authorList>
            <person name="Gan P."/>
            <person name="Ikeda K."/>
            <person name="Irieda H."/>
            <person name="Narusaka M."/>
            <person name="O'Connell R.J."/>
            <person name="Narusaka Y."/>
            <person name="Takano Y."/>
            <person name="Kubo Y."/>
            <person name="Shirasu K."/>
        </authorList>
    </citation>
    <scope>NUCLEOTIDE SEQUENCE [LARGE SCALE GENOMIC DNA]</scope>
    <source>
        <strain evidence="9">104-T / ATCC 96160 / CBS 514.97 / LARS 414 / MAFF 240422</strain>
    </source>
</reference>
<keyword evidence="7" id="KW-0732">Signal</keyword>
<keyword evidence="9" id="KW-1185">Reference proteome</keyword>
<dbReference type="AlphaFoldDB" id="N4V796"/>
<feature type="signal peptide" evidence="7">
    <location>
        <begin position="1"/>
        <end position="19"/>
    </location>
</feature>
<keyword evidence="4 6" id="KW-0472">Membrane</keyword>
<evidence type="ECO:0000256" key="6">
    <source>
        <dbReference type="SAM" id="Phobius"/>
    </source>
</evidence>
<feature type="region of interest" description="Disordered" evidence="5">
    <location>
        <begin position="244"/>
        <end position="283"/>
    </location>
</feature>
<evidence type="ECO:0000256" key="2">
    <source>
        <dbReference type="ARBA" id="ARBA00022692"/>
    </source>
</evidence>
<keyword evidence="3 6" id="KW-1133">Transmembrane helix</keyword>
<dbReference type="Proteomes" id="UP000014480">
    <property type="component" value="Unassembled WGS sequence"/>
</dbReference>
<feature type="region of interest" description="Disordered" evidence="5">
    <location>
        <begin position="22"/>
        <end position="58"/>
    </location>
</feature>
<dbReference type="STRING" id="1213857.N4V796"/>
<feature type="compositionally biased region" description="Polar residues" evidence="5">
    <location>
        <begin position="360"/>
        <end position="381"/>
    </location>
</feature>
<dbReference type="GO" id="GO:0071944">
    <property type="term" value="C:cell periphery"/>
    <property type="evidence" value="ECO:0007669"/>
    <property type="project" value="UniProtKB-ARBA"/>
</dbReference>
<evidence type="ECO:0000313" key="9">
    <source>
        <dbReference type="Proteomes" id="UP000014480"/>
    </source>
</evidence>
<feature type="chain" id="PRO_5043881684" evidence="7">
    <location>
        <begin position="20"/>
        <end position="457"/>
    </location>
</feature>
<evidence type="ECO:0000313" key="8">
    <source>
        <dbReference type="EMBL" id="TDZ15395.1"/>
    </source>
</evidence>
<dbReference type="PANTHER" id="PTHR15549:SF27">
    <property type="entry name" value="CHITIN-BINDING TYPE-1 DOMAIN-CONTAINING PROTEIN"/>
    <property type="match status" value="1"/>
</dbReference>
<dbReference type="eggNOG" id="ENOG502S2Z9">
    <property type="taxonomic scope" value="Eukaryota"/>
</dbReference>
<comment type="caution">
    <text evidence="8">The sequence shown here is derived from an EMBL/GenBank/DDBJ whole genome shotgun (WGS) entry which is preliminary data.</text>
</comment>
<proteinExistence type="predicted"/>
<accession>N4V796</accession>
<keyword evidence="2 6" id="KW-0812">Transmembrane</keyword>
<evidence type="ECO:0000256" key="3">
    <source>
        <dbReference type="ARBA" id="ARBA00022989"/>
    </source>
</evidence>
<evidence type="ECO:0000256" key="1">
    <source>
        <dbReference type="ARBA" id="ARBA00004167"/>
    </source>
</evidence>
<feature type="compositionally biased region" description="Low complexity" evidence="5">
    <location>
        <begin position="42"/>
        <end position="58"/>
    </location>
</feature>
<evidence type="ECO:0000256" key="4">
    <source>
        <dbReference type="ARBA" id="ARBA00023136"/>
    </source>
</evidence>
<dbReference type="GO" id="GO:0016020">
    <property type="term" value="C:membrane"/>
    <property type="evidence" value="ECO:0007669"/>
    <property type="project" value="UniProtKB-SubCell"/>
</dbReference>
<feature type="compositionally biased region" description="Low complexity" evidence="5">
    <location>
        <begin position="260"/>
        <end position="283"/>
    </location>
</feature>
<comment type="subcellular location">
    <subcellularLocation>
        <location evidence="1">Membrane</location>
        <topology evidence="1">Single-pass membrane protein</topology>
    </subcellularLocation>
</comment>
<reference evidence="9" key="2">
    <citation type="journal article" date="2019" name="Mol. Plant Microbe Interact.">
        <title>Genome sequence resources for four phytopathogenic fungi from the Colletotrichum orbiculare species complex.</title>
        <authorList>
            <person name="Gan P."/>
            <person name="Tsushima A."/>
            <person name="Narusaka M."/>
            <person name="Narusaka Y."/>
            <person name="Takano Y."/>
            <person name="Kubo Y."/>
            <person name="Shirasu K."/>
        </authorList>
    </citation>
    <scope>GENOME REANNOTATION</scope>
    <source>
        <strain evidence="9">104-T / ATCC 96160 / CBS 514.97 / LARS 414 / MAFF 240422</strain>
    </source>
</reference>